<dbReference type="EMBL" id="LCEW01000056">
    <property type="protein sequence ID" value="KKS78652.1"/>
    <property type="molecule type" value="Genomic_DNA"/>
</dbReference>
<proteinExistence type="predicted"/>
<name>A0A0G1BZD3_9BACT</name>
<dbReference type="Proteomes" id="UP000034213">
    <property type="component" value="Unassembled WGS sequence"/>
</dbReference>
<keyword evidence="1" id="KW-1133">Transmembrane helix</keyword>
<keyword evidence="1" id="KW-0812">Transmembrane</keyword>
<dbReference type="AlphaFoldDB" id="A0A0G1BZD3"/>
<protein>
    <submittedName>
        <fullName evidence="2">Uncharacterized protein</fullName>
    </submittedName>
</protein>
<evidence type="ECO:0000256" key="1">
    <source>
        <dbReference type="SAM" id="Phobius"/>
    </source>
</evidence>
<comment type="caution">
    <text evidence="2">The sequence shown here is derived from an EMBL/GenBank/DDBJ whole genome shotgun (WGS) entry which is preliminary data.</text>
</comment>
<sequence>MTKQQIKQHQQTISRKCRLCLAASLGLVISLSLVKIIVSNQTATLGRDLEAIKQETDLTKQQNLQLKSQLTVKTGGLTELNQQALSQGFTDKPTIKYLNSSTTVAQKLP</sequence>
<keyword evidence="1" id="KW-0472">Membrane</keyword>
<evidence type="ECO:0000313" key="2">
    <source>
        <dbReference type="EMBL" id="KKS78652.1"/>
    </source>
</evidence>
<reference evidence="2 3" key="1">
    <citation type="journal article" date="2015" name="Nature">
        <title>rRNA introns, odd ribosomes, and small enigmatic genomes across a large radiation of phyla.</title>
        <authorList>
            <person name="Brown C.T."/>
            <person name="Hug L.A."/>
            <person name="Thomas B.C."/>
            <person name="Sharon I."/>
            <person name="Castelle C.J."/>
            <person name="Singh A."/>
            <person name="Wilkins M.J."/>
            <person name="Williams K.H."/>
            <person name="Banfield J.F."/>
        </authorList>
    </citation>
    <scope>NUCLEOTIDE SEQUENCE [LARGE SCALE GENOMIC DNA]</scope>
</reference>
<dbReference type="STRING" id="1618369.UV54_C0056G0008"/>
<organism evidence="2 3">
    <name type="scientific">Candidatus Beckwithbacteria bacterium GW2011_GWA2_43_10</name>
    <dbReference type="NCBI Taxonomy" id="1618369"/>
    <lineage>
        <taxon>Bacteria</taxon>
        <taxon>Candidatus Beckwithiibacteriota</taxon>
    </lineage>
</organism>
<feature type="transmembrane region" description="Helical" evidence="1">
    <location>
        <begin position="20"/>
        <end position="38"/>
    </location>
</feature>
<accession>A0A0G1BZD3</accession>
<evidence type="ECO:0000313" key="3">
    <source>
        <dbReference type="Proteomes" id="UP000034213"/>
    </source>
</evidence>
<gene>
    <name evidence="2" type="ORF">UV54_C0056G0008</name>
</gene>